<evidence type="ECO:0000259" key="16">
    <source>
        <dbReference type="PROSITE" id="PS51910"/>
    </source>
</evidence>
<evidence type="ECO:0000256" key="12">
    <source>
        <dbReference type="RuleBase" id="RU000489"/>
    </source>
</evidence>
<evidence type="ECO:0000256" key="6">
    <source>
        <dbReference type="ARBA" id="ARBA00022801"/>
    </source>
</evidence>
<evidence type="ECO:0000313" key="17">
    <source>
        <dbReference type="Proteomes" id="UP000515160"/>
    </source>
</evidence>
<dbReference type="GeneID" id="117578077"/>
<proteinExistence type="inferred from homology"/>
<feature type="compositionally biased region" description="Polar residues" evidence="13">
    <location>
        <begin position="434"/>
        <end position="446"/>
    </location>
</feature>
<keyword evidence="9" id="KW-0119">Carbohydrate metabolism</keyword>
<dbReference type="Proteomes" id="UP000515160">
    <property type="component" value="Chromosome X"/>
</dbReference>
<dbReference type="SMART" id="SM00494">
    <property type="entry name" value="ChtBD2"/>
    <property type="match status" value="2"/>
</dbReference>
<dbReference type="InterPro" id="IPR050314">
    <property type="entry name" value="Glycosyl_Hydrlase_18"/>
</dbReference>
<dbReference type="InterPro" id="IPR001579">
    <property type="entry name" value="Glyco_hydro_18_chit_AS"/>
</dbReference>
<feature type="domain" description="GH18" evidence="16">
    <location>
        <begin position="30"/>
        <end position="407"/>
    </location>
</feature>
<accession>A0A9C6SXW7</accession>
<keyword evidence="8" id="KW-1015">Disulfide bond</keyword>
<feature type="compositionally biased region" description="Polar residues" evidence="13">
    <location>
        <begin position="874"/>
        <end position="888"/>
    </location>
</feature>
<dbReference type="OrthoDB" id="73875at2759"/>
<evidence type="ECO:0000256" key="11">
    <source>
        <dbReference type="ARBA" id="ARBA00023326"/>
    </source>
</evidence>
<dbReference type="Gene3D" id="3.10.50.10">
    <property type="match status" value="1"/>
</dbReference>
<reference evidence="18" key="1">
    <citation type="submission" date="2025-08" db="UniProtKB">
        <authorList>
            <consortium name="RefSeq"/>
        </authorList>
    </citation>
    <scope>IDENTIFICATION</scope>
    <source>
        <strain evidence="18">15112-1751.03</strain>
        <tissue evidence="18">Whole Adult</tissue>
    </source>
</reference>
<feature type="region of interest" description="Disordered" evidence="13">
    <location>
        <begin position="1103"/>
        <end position="1134"/>
    </location>
</feature>
<dbReference type="SMART" id="SM00636">
    <property type="entry name" value="Glyco_18"/>
    <property type="match status" value="1"/>
</dbReference>
<feature type="compositionally biased region" description="Low complexity" evidence="13">
    <location>
        <begin position="447"/>
        <end position="467"/>
    </location>
</feature>
<keyword evidence="6 12" id="KW-0378">Hydrolase</keyword>
<dbReference type="InterPro" id="IPR002557">
    <property type="entry name" value="Chitin-bd_dom"/>
</dbReference>
<dbReference type="SUPFAM" id="SSF54556">
    <property type="entry name" value="Chitinase insertion domain"/>
    <property type="match status" value="1"/>
</dbReference>
<feature type="compositionally biased region" description="Polar residues" evidence="13">
    <location>
        <begin position="1106"/>
        <end position="1127"/>
    </location>
</feature>
<evidence type="ECO:0000256" key="3">
    <source>
        <dbReference type="ARBA" id="ARBA00012729"/>
    </source>
</evidence>
<evidence type="ECO:0000259" key="15">
    <source>
        <dbReference type="PROSITE" id="PS50940"/>
    </source>
</evidence>
<comment type="similarity">
    <text evidence="2">Belongs to the glycosyl hydrolase 18 family. Chitinase class II subfamily.</text>
</comment>
<dbReference type="SUPFAM" id="SSF57625">
    <property type="entry name" value="Invertebrate chitin-binding proteins"/>
    <property type="match status" value="2"/>
</dbReference>
<feature type="domain" description="Chitin-binding type-2" evidence="15">
    <location>
        <begin position="1583"/>
        <end position="1646"/>
    </location>
</feature>
<feature type="signal peptide" evidence="14">
    <location>
        <begin position="1"/>
        <end position="28"/>
    </location>
</feature>
<evidence type="ECO:0000256" key="9">
    <source>
        <dbReference type="ARBA" id="ARBA00023277"/>
    </source>
</evidence>
<keyword evidence="4" id="KW-0147">Chitin-binding</keyword>
<evidence type="ECO:0000256" key="1">
    <source>
        <dbReference type="ARBA" id="ARBA00000822"/>
    </source>
</evidence>
<dbReference type="GO" id="GO:0008061">
    <property type="term" value="F:chitin binding"/>
    <property type="evidence" value="ECO:0007669"/>
    <property type="project" value="UniProtKB-KW"/>
</dbReference>
<dbReference type="InterPro" id="IPR036508">
    <property type="entry name" value="Chitin-bd_dom_sf"/>
</dbReference>
<sequence length="1646" mass="181701">MLPFRHGTAWRALFLLCVLSYFINVASSEGRVVCYYTNWSVYRPGTAKFNPQNINPYLCTHLIYAFGGFTKDNQMKPFDKYQDIEQGGYAKFTGLKTYNKQLKTMIAIGGWNEASSRFSPLVANPERRQQFIKNILKFLRQNHFDGIDLDWEYPAHREGGKSRDRDNYAEFVRELRAEFERESEKTGRTRLLLTMAVPAGIEYIDKGYDVPKLNKYLDWFNVLTYDFHSSHEPSVNHHAPLYSLEDDSEYNYDAELNIDYSIKYYLKAGADRDKLVLGIPTYGRSYTLINEESTELGAPSEGPGEQGDATREKGYLAYYEICQTLKDDPDWTVVQPNENVMGPYAYRRNQWVGYDDEAIVRKKAEYVVAHGLGGIMFWAIDNDDFRGACSGKPYPLIEAAKEAMLEAFGLGINEVGKPSSPQKPSRSRGRDRNQLTSKPDSGASRQSATRRPAVSSTTTVTPRSTAAIRLTEAEGSSLYIGGRGSTTPAPPTTPDPGSDFKCEEEGFFQHPRDCKKYYWCLDSGPSGLGIVGHQFTCPSGLYFNPAADSCDFARNVPCKTKKSTTSPPITTTTAKTTTTTTRRPASNQNRVTAAPVARPIYPRVSSTTSTTTTTTSTTTTAAPEVIEYDEEDGNEEHSANRFNDAEEDPQVIKELIDLIRKVGGVEKLEKHLLQNKDGSITLKEHSASVSGNGAPTTPSTISKSLYDRVLKRPGTFSAFTRNRVQVTEKTESSKTINNAGAESSGEGNSQSQSSYSKYSSVVRGNSRQGPQNEGIDKIAESEGFLKERKQYVTINRNRGVNREEHDTELTANNETDDEELDVSQPETTTRRSLSAATPSYTSLRRARPSTTTKPAPLESESEEEQEEERRTVVKEQQTQTKHYATLSRTRGRTTERSDIGESEGSGVSVSSTTNRYKYVERTRPTTSSSGSRNAVSDAIDDEADEDDEEEYEDDSQQKNNHRSPASALSSTTSPPPPATTLLHVFTLLDGETNDGDDHEPTGRPATTSKNRHKITASVEPKHKLIEINRIVEINSKQARLAQRKSKANQEFSPGILRVESLPHVEQLGEISVVKYVHLVDGSDIQVNDGHSTVADYTPTESIIPKSVSSSAPVRNSLPETESSSVGDSDSERNGKSLLPEVIREAFETSTISLEGLFDSARKAKLLNINNNINGNSNSNSNSEDEEVKSSTIHQELEKEQEQQQQQQQDSTETAIPATYLRTPTATTTTTATATTTTTATATAALTSTATATVSRRPVLSVRRRIINTPVAKSEATTQPTDELLTTTSNKYIRRGSKHSTAAAAAVAATAAATTTTTPATSTSNIHLSKLKTQSSSATIYSNNNNNNGSSVGNINVDSTQQQQKQHKFQAASFALRRQFQTRRLTTTASPANNDESSTEVPRTQNPLFKRRLALTSTAQPPRTTTIAPEITTDFGIDNDGDQVAKSSIQSSQFNQIPEQVRPASISTTAPHFTVNNSTRRQLIARPRRPQSVTSTTTAAPEFAPPLSRRQQSRRRPHKYIEVYNRPPGKPALTTPLPAPTNPAAIRRSSAYNDYTDDSQPQLRKKSKQQPQSPPKVVLHGRGIIECLDEGNFPHPNSCRKFISCAKFVETGGIVGWEYTCPKGLGYDSFSGMCTYVTTSDGKACRD</sequence>
<dbReference type="PROSITE" id="PS01095">
    <property type="entry name" value="GH18_1"/>
    <property type="match status" value="1"/>
</dbReference>
<keyword evidence="17" id="KW-1185">Reference proteome</keyword>
<dbReference type="FunFam" id="2.170.140.10:FF:000005">
    <property type="entry name" value="Acidic mammalian chitinase"/>
    <property type="match status" value="1"/>
</dbReference>
<feature type="compositionally biased region" description="Polar residues" evidence="13">
    <location>
        <begin position="582"/>
        <end position="591"/>
    </location>
</feature>
<dbReference type="CDD" id="cd02872">
    <property type="entry name" value="GH18_chitolectin_chitotriosidase"/>
    <property type="match status" value="1"/>
</dbReference>
<dbReference type="InterPro" id="IPR029070">
    <property type="entry name" value="Chitinase_insertion_sf"/>
</dbReference>
<feature type="region of interest" description="Disordered" evidence="13">
    <location>
        <begin position="721"/>
        <end position="781"/>
    </location>
</feature>
<dbReference type="GO" id="GO:0008843">
    <property type="term" value="F:endochitinase activity"/>
    <property type="evidence" value="ECO:0007669"/>
    <property type="project" value="UniProtKB-EC"/>
</dbReference>
<dbReference type="InterPro" id="IPR001223">
    <property type="entry name" value="Glyco_hydro18_cat"/>
</dbReference>
<feature type="region of interest" description="Disordered" evidence="13">
    <location>
        <begin position="561"/>
        <end position="591"/>
    </location>
</feature>
<dbReference type="GO" id="GO:0006032">
    <property type="term" value="P:chitin catabolic process"/>
    <property type="evidence" value="ECO:0007669"/>
    <property type="project" value="UniProtKB-KW"/>
</dbReference>
<keyword evidence="10 12" id="KW-0326">Glycosidase</keyword>
<dbReference type="Gene3D" id="2.170.140.10">
    <property type="entry name" value="Chitin binding domain"/>
    <property type="match status" value="2"/>
</dbReference>
<evidence type="ECO:0000256" key="13">
    <source>
        <dbReference type="SAM" id="MobiDB-lite"/>
    </source>
</evidence>
<feature type="region of interest" description="Disordered" evidence="13">
    <location>
        <begin position="1337"/>
        <end position="1365"/>
    </location>
</feature>
<comment type="catalytic activity">
    <reaction evidence="1">
        <text>Random endo-hydrolysis of N-acetyl-beta-D-glucosaminide (1-&gt;4)-beta-linkages in chitin and chitodextrins.</text>
        <dbReference type="EC" id="3.2.1.14"/>
    </reaction>
</comment>
<dbReference type="FunFam" id="3.10.50.10:FF:000004">
    <property type="entry name" value="Chitinase 5"/>
    <property type="match status" value="1"/>
</dbReference>
<dbReference type="EC" id="3.2.1.14" evidence="3"/>
<dbReference type="InterPro" id="IPR017853">
    <property type="entry name" value="GH"/>
</dbReference>
<dbReference type="RefSeq" id="XP_051857856.1">
    <property type="nucleotide sequence ID" value="XM_052001896.1"/>
</dbReference>
<feature type="compositionally biased region" description="Low complexity" evidence="13">
    <location>
        <begin position="902"/>
        <end position="911"/>
    </location>
</feature>
<feature type="compositionally biased region" description="Polar residues" evidence="13">
    <location>
        <begin position="824"/>
        <end position="853"/>
    </location>
</feature>
<dbReference type="PANTHER" id="PTHR11177:SF399">
    <property type="entry name" value="CHITINASE 6, ISOFORM C"/>
    <property type="match status" value="1"/>
</dbReference>
<protein>
    <recommendedName>
        <fullName evidence="3">chitinase</fullName>
        <ecNumber evidence="3">3.2.1.14</ecNumber>
    </recommendedName>
</protein>
<evidence type="ECO:0000256" key="8">
    <source>
        <dbReference type="ARBA" id="ARBA00023157"/>
    </source>
</evidence>
<dbReference type="PANTHER" id="PTHR11177">
    <property type="entry name" value="CHITINASE"/>
    <property type="match status" value="1"/>
</dbReference>
<dbReference type="Pfam" id="PF01607">
    <property type="entry name" value="CBM_14"/>
    <property type="match status" value="2"/>
</dbReference>
<feature type="domain" description="Chitin-binding type-2" evidence="15">
    <location>
        <begin position="499"/>
        <end position="560"/>
    </location>
</feature>
<keyword evidence="5 14" id="KW-0732">Signal</keyword>
<feature type="chain" id="PRO_5038801974" description="chitinase" evidence="14">
    <location>
        <begin position="29"/>
        <end position="1646"/>
    </location>
</feature>
<feature type="compositionally biased region" description="Polar residues" evidence="13">
    <location>
        <begin position="1389"/>
        <end position="1404"/>
    </location>
</feature>
<feature type="compositionally biased region" description="Low complexity" evidence="13">
    <location>
        <begin position="563"/>
        <end position="581"/>
    </location>
</feature>
<evidence type="ECO:0000256" key="10">
    <source>
        <dbReference type="ARBA" id="ARBA00023295"/>
    </source>
</evidence>
<evidence type="ECO:0000256" key="5">
    <source>
        <dbReference type="ARBA" id="ARBA00022729"/>
    </source>
</evidence>
<dbReference type="GO" id="GO:0000272">
    <property type="term" value="P:polysaccharide catabolic process"/>
    <property type="evidence" value="ECO:0007669"/>
    <property type="project" value="UniProtKB-KW"/>
</dbReference>
<dbReference type="InterPro" id="IPR011583">
    <property type="entry name" value="Chitinase_II/V-like_cat"/>
</dbReference>
<feature type="region of interest" description="Disordered" evidence="13">
    <location>
        <begin position="1170"/>
        <end position="1233"/>
    </location>
</feature>
<feature type="compositionally biased region" description="Low complexity" evidence="13">
    <location>
        <begin position="1222"/>
        <end position="1233"/>
    </location>
</feature>
<dbReference type="Pfam" id="PF00704">
    <property type="entry name" value="Glyco_hydro_18"/>
    <property type="match status" value="1"/>
</dbReference>
<feature type="region of interest" description="Disordered" evidence="13">
    <location>
        <begin position="1467"/>
        <end position="1576"/>
    </location>
</feature>
<dbReference type="SUPFAM" id="SSF51445">
    <property type="entry name" value="(Trans)glycosidases"/>
    <property type="match status" value="1"/>
</dbReference>
<evidence type="ECO:0000256" key="14">
    <source>
        <dbReference type="SAM" id="SignalP"/>
    </source>
</evidence>
<dbReference type="PROSITE" id="PS50940">
    <property type="entry name" value="CHIT_BIND_II"/>
    <property type="match status" value="2"/>
</dbReference>
<feature type="region of interest" description="Disordered" evidence="13">
    <location>
        <begin position="1383"/>
        <end position="1404"/>
    </location>
</feature>
<feature type="region of interest" description="Disordered" evidence="13">
    <location>
        <begin position="413"/>
        <end position="498"/>
    </location>
</feature>
<feature type="compositionally biased region" description="Polar residues" evidence="13">
    <location>
        <begin position="1467"/>
        <end position="1480"/>
    </location>
</feature>
<dbReference type="FunFam" id="3.20.20.80:FF:000007">
    <property type="entry name" value="Acidic mammalian chitinase"/>
    <property type="match status" value="1"/>
</dbReference>
<name>A0A9C6SXW7_DROAB</name>
<organism evidence="17 18">
    <name type="scientific">Drosophila albomicans</name>
    <name type="common">Fruit fly</name>
    <dbReference type="NCBI Taxonomy" id="7291"/>
    <lineage>
        <taxon>Eukaryota</taxon>
        <taxon>Metazoa</taxon>
        <taxon>Ecdysozoa</taxon>
        <taxon>Arthropoda</taxon>
        <taxon>Hexapoda</taxon>
        <taxon>Insecta</taxon>
        <taxon>Pterygota</taxon>
        <taxon>Neoptera</taxon>
        <taxon>Endopterygota</taxon>
        <taxon>Diptera</taxon>
        <taxon>Brachycera</taxon>
        <taxon>Muscomorpha</taxon>
        <taxon>Ephydroidea</taxon>
        <taxon>Drosophilidae</taxon>
        <taxon>Drosophila</taxon>
    </lineage>
</organism>
<keyword evidence="7" id="KW-0146">Chitin degradation</keyword>
<feature type="compositionally biased region" description="Acidic residues" evidence="13">
    <location>
        <begin position="938"/>
        <end position="954"/>
    </location>
</feature>
<evidence type="ECO:0000313" key="18">
    <source>
        <dbReference type="RefSeq" id="XP_051857856.1"/>
    </source>
</evidence>
<evidence type="ECO:0000256" key="2">
    <source>
        <dbReference type="ARBA" id="ARBA00009121"/>
    </source>
</evidence>
<feature type="compositionally biased region" description="Low complexity" evidence="13">
    <location>
        <begin position="1170"/>
        <end position="1181"/>
    </location>
</feature>
<feature type="region of interest" description="Disordered" evidence="13">
    <location>
        <begin position="796"/>
        <end position="1014"/>
    </location>
</feature>
<feature type="compositionally biased region" description="Low complexity" evidence="13">
    <location>
        <begin position="737"/>
        <end position="760"/>
    </location>
</feature>
<feature type="compositionally biased region" description="Low complexity" evidence="13">
    <location>
        <begin position="963"/>
        <end position="972"/>
    </location>
</feature>
<dbReference type="PROSITE" id="PS51910">
    <property type="entry name" value="GH18_2"/>
    <property type="match status" value="1"/>
</dbReference>
<dbReference type="Gene3D" id="3.20.20.80">
    <property type="entry name" value="Glycosidases"/>
    <property type="match status" value="1"/>
</dbReference>
<keyword evidence="11" id="KW-0624">Polysaccharide degradation</keyword>
<feature type="compositionally biased region" description="Low complexity" evidence="13">
    <location>
        <begin position="1337"/>
        <end position="1363"/>
    </location>
</feature>
<gene>
    <name evidence="18" type="primary">LOC117578077</name>
</gene>
<evidence type="ECO:0000256" key="4">
    <source>
        <dbReference type="ARBA" id="ARBA00022669"/>
    </source>
</evidence>
<feature type="compositionally biased region" description="Polar residues" evidence="13">
    <location>
        <begin position="762"/>
        <end position="771"/>
    </location>
</feature>
<dbReference type="GO" id="GO:0005576">
    <property type="term" value="C:extracellular region"/>
    <property type="evidence" value="ECO:0007669"/>
    <property type="project" value="InterPro"/>
</dbReference>
<dbReference type="CTD" id="31935"/>
<evidence type="ECO:0000256" key="7">
    <source>
        <dbReference type="ARBA" id="ARBA00023024"/>
    </source>
</evidence>